<name>A0A449GKI7_NOCFR</name>
<dbReference type="CDD" id="cd03441">
    <property type="entry name" value="R_hydratase_like"/>
    <property type="match status" value="1"/>
</dbReference>
<sequence>MGSEQTMMEPDADILATKSLAGRRFLVRDRYEVGREKVREFARAVQNRHGAHHREADAARLGYDHVVAPPTFSSVIGMAATNALLDSVLTEYDLTQVLQTDQIFELRRPFLAGDAIHTRVLIESIRSFGDNDFVTVRAEMLNQHDEIAQIASTTIVARRGAEVDPNFAQVVRSIFMHTRPVEPTADLAQTGVLIPIDEADLPPARAAVPGPVHTIPSFDRLAKGDELPAGTARLTRGDLVNYAGVAGDPNPIHFSERAAQLVGLPTVVAHGMLTMGLTADYLTAWLGDPTAMTKFSVRFAGFVPVTVEEPSTIEFTGKIKSLDPDRRAATVVLGATSGGRKLFGRAIAEVRLS</sequence>
<dbReference type="PANTHER" id="PTHR43841:SF3">
    <property type="entry name" value="(3R)-HYDROXYACYL-ACP DEHYDRATASE SUBUNIT HADB"/>
    <property type="match status" value="1"/>
</dbReference>
<dbReference type="SUPFAM" id="SSF54637">
    <property type="entry name" value="Thioesterase/thiol ester dehydrase-isomerase"/>
    <property type="match status" value="2"/>
</dbReference>
<dbReference type="AlphaFoldDB" id="A0A449GKI7"/>
<evidence type="ECO:0000313" key="4">
    <source>
        <dbReference type="EMBL" id="VFA86243.1"/>
    </source>
</evidence>
<reference evidence="4" key="1">
    <citation type="submission" date="2019-02" db="EMBL/GenBank/DDBJ databases">
        <authorList>
            <consortium name="Pathogen Informatics"/>
        </authorList>
    </citation>
    <scope>NUCLEOTIDE SEQUENCE</scope>
    <source>
        <strain evidence="4">3012STDY6733949</strain>
    </source>
</reference>
<feature type="domain" description="MaoC-like" evidence="2">
    <location>
        <begin position="232"/>
        <end position="306"/>
    </location>
</feature>
<proteinExistence type="inferred from homology"/>
<comment type="similarity">
    <text evidence="1">Belongs to the enoyl-CoA hydratase/isomerase family.</text>
</comment>
<dbReference type="CDD" id="cd03453">
    <property type="entry name" value="SAV4209_like"/>
    <property type="match status" value="1"/>
</dbReference>
<accession>A0A449GKI7</accession>
<gene>
    <name evidence="4" type="ORF">NCTC1935_04095</name>
</gene>
<evidence type="ECO:0000256" key="1">
    <source>
        <dbReference type="ARBA" id="ARBA00005254"/>
    </source>
</evidence>
<evidence type="ECO:0000259" key="3">
    <source>
        <dbReference type="Pfam" id="PF13452"/>
    </source>
</evidence>
<dbReference type="NCBIfam" id="NF040620">
    <property type="entry name" value="fused_HadA_HadB"/>
    <property type="match status" value="1"/>
</dbReference>
<dbReference type="InterPro" id="IPR002539">
    <property type="entry name" value="MaoC-like_dom"/>
</dbReference>
<protein>
    <submittedName>
        <fullName evidence="4">(3R)-hydroxyacyl-ACP dehydratase subunit HadB</fullName>
    </submittedName>
</protein>
<evidence type="ECO:0000259" key="2">
    <source>
        <dbReference type="Pfam" id="PF01575"/>
    </source>
</evidence>
<dbReference type="Gene3D" id="3.10.129.10">
    <property type="entry name" value="Hotdog Thioesterase"/>
    <property type="match status" value="2"/>
</dbReference>
<dbReference type="InterPro" id="IPR039569">
    <property type="entry name" value="FAS1-like_DH_region"/>
</dbReference>
<dbReference type="EMBL" id="CAACYE010000005">
    <property type="protein sequence ID" value="VFA86243.1"/>
    <property type="molecule type" value="Genomic_DNA"/>
</dbReference>
<dbReference type="RefSeq" id="WP_137353740.1">
    <property type="nucleotide sequence ID" value="NZ_CAACYE020000001.1"/>
</dbReference>
<dbReference type="InterPro" id="IPR029069">
    <property type="entry name" value="HotDog_dom_sf"/>
</dbReference>
<dbReference type="Pfam" id="PF01575">
    <property type="entry name" value="MaoC_dehydratas"/>
    <property type="match status" value="1"/>
</dbReference>
<dbReference type="Pfam" id="PF13452">
    <property type="entry name" value="FAS1_DH_region"/>
    <property type="match status" value="1"/>
</dbReference>
<feature type="domain" description="FAS1-like dehydratase" evidence="3">
    <location>
        <begin position="20"/>
        <end position="146"/>
    </location>
</feature>
<dbReference type="PANTHER" id="PTHR43841">
    <property type="entry name" value="3-HYDROXYACYL-THIOESTER DEHYDRATASE HTDX-RELATED"/>
    <property type="match status" value="1"/>
</dbReference>
<organism evidence="4">
    <name type="scientific">Nocardia farcinica</name>
    <dbReference type="NCBI Taxonomy" id="37329"/>
    <lineage>
        <taxon>Bacteria</taxon>
        <taxon>Bacillati</taxon>
        <taxon>Actinomycetota</taxon>
        <taxon>Actinomycetes</taxon>
        <taxon>Mycobacteriales</taxon>
        <taxon>Nocardiaceae</taxon>
        <taxon>Nocardia</taxon>
    </lineage>
</organism>